<dbReference type="Proteomes" id="UP000006729">
    <property type="component" value="Chromosome 11"/>
</dbReference>
<evidence type="ECO:0000313" key="3">
    <source>
        <dbReference type="Proteomes" id="UP000006729"/>
    </source>
</evidence>
<gene>
    <name evidence="2" type="ORF">POPTR_011G103400</name>
</gene>
<feature type="chain" id="PRO_5014363118" description="Secreted protein" evidence="1">
    <location>
        <begin position="25"/>
        <end position="134"/>
    </location>
</feature>
<name>A0A2K1YI72_POPTR</name>
<evidence type="ECO:0000256" key="1">
    <source>
        <dbReference type="SAM" id="SignalP"/>
    </source>
</evidence>
<protein>
    <recommendedName>
        <fullName evidence="4">Secreted protein</fullName>
    </recommendedName>
</protein>
<evidence type="ECO:0000313" key="2">
    <source>
        <dbReference type="EMBL" id="PNT12730.1"/>
    </source>
</evidence>
<keyword evidence="3" id="KW-1185">Reference proteome</keyword>
<evidence type="ECO:0008006" key="4">
    <source>
        <dbReference type="Google" id="ProtNLM"/>
    </source>
</evidence>
<keyword evidence="1" id="KW-0732">Signal</keyword>
<proteinExistence type="predicted"/>
<accession>A0A2K1YI72</accession>
<reference evidence="2 3" key="1">
    <citation type="journal article" date="2006" name="Science">
        <title>The genome of black cottonwood, Populus trichocarpa (Torr. &amp; Gray).</title>
        <authorList>
            <person name="Tuskan G.A."/>
            <person name="Difazio S."/>
            <person name="Jansson S."/>
            <person name="Bohlmann J."/>
            <person name="Grigoriev I."/>
            <person name="Hellsten U."/>
            <person name="Putnam N."/>
            <person name="Ralph S."/>
            <person name="Rombauts S."/>
            <person name="Salamov A."/>
            <person name="Schein J."/>
            <person name="Sterck L."/>
            <person name="Aerts A."/>
            <person name="Bhalerao R.R."/>
            <person name="Bhalerao R.P."/>
            <person name="Blaudez D."/>
            <person name="Boerjan W."/>
            <person name="Brun A."/>
            <person name="Brunner A."/>
            <person name="Busov V."/>
            <person name="Campbell M."/>
            <person name="Carlson J."/>
            <person name="Chalot M."/>
            <person name="Chapman J."/>
            <person name="Chen G.L."/>
            <person name="Cooper D."/>
            <person name="Coutinho P.M."/>
            <person name="Couturier J."/>
            <person name="Covert S."/>
            <person name="Cronk Q."/>
            <person name="Cunningham R."/>
            <person name="Davis J."/>
            <person name="Degroeve S."/>
            <person name="Dejardin A."/>
            <person name="Depamphilis C."/>
            <person name="Detter J."/>
            <person name="Dirks B."/>
            <person name="Dubchak I."/>
            <person name="Duplessis S."/>
            <person name="Ehlting J."/>
            <person name="Ellis B."/>
            <person name="Gendler K."/>
            <person name="Goodstein D."/>
            <person name="Gribskov M."/>
            <person name="Grimwood J."/>
            <person name="Groover A."/>
            <person name="Gunter L."/>
            <person name="Hamberger B."/>
            <person name="Heinze B."/>
            <person name="Helariutta Y."/>
            <person name="Henrissat B."/>
            <person name="Holligan D."/>
            <person name="Holt R."/>
            <person name="Huang W."/>
            <person name="Islam-Faridi N."/>
            <person name="Jones S."/>
            <person name="Jones-Rhoades M."/>
            <person name="Jorgensen R."/>
            <person name="Joshi C."/>
            <person name="Kangasjarvi J."/>
            <person name="Karlsson J."/>
            <person name="Kelleher C."/>
            <person name="Kirkpatrick R."/>
            <person name="Kirst M."/>
            <person name="Kohler A."/>
            <person name="Kalluri U."/>
            <person name="Larimer F."/>
            <person name="Leebens-Mack J."/>
            <person name="Leple J.C."/>
            <person name="Locascio P."/>
            <person name="Lou Y."/>
            <person name="Lucas S."/>
            <person name="Martin F."/>
            <person name="Montanini B."/>
            <person name="Napoli C."/>
            <person name="Nelson D.R."/>
            <person name="Nelson C."/>
            <person name="Nieminen K."/>
            <person name="Nilsson O."/>
            <person name="Pereda V."/>
            <person name="Peter G."/>
            <person name="Philippe R."/>
            <person name="Pilate G."/>
            <person name="Poliakov A."/>
            <person name="Razumovskaya J."/>
            <person name="Richardson P."/>
            <person name="Rinaldi C."/>
            <person name="Ritland K."/>
            <person name="Rouze P."/>
            <person name="Ryaboy D."/>
            <person name="Schmutz J."/>
            <person name="Schrader J."/>
            <person name="Segerman B."/>
            <person name="Shin H."/>
            <person name="Siddiqui A."/>
            <person name="Sterky F."/>
            <person name="Terry A."/>
            <person name="Tsai C.J."/>
            <person name="Uberbacher E."/>
            <person name="Unneberg P."/>
            <person name="Vahala J."/>
            <person name="Wall K."/>
            <person name="Wessler S."/>
            <person name="Yang G."/>
            <person name="Yin T."/>
            <person name="Douglas C."/>
            <person name="Marra M."/>
            <person name="Sandberg G."/>
            <person name="Van de Peer Y."/>
            <person name="Rokhsar D."/>
        </authorList>
    </citation>
    <scope>NUCLEOTIDE SEQUENCE [LARGE SCALE GENOMIC DNA]</scope>
    <source>
        <strain evidence="3">cv. Nisqually</strain>
    </source>
</reference>
<dbReference type="InParanoid" id="A0A2K1YI72"/>
<organism evidence="2 3">
    <name type="scientific">Populus trichocarpa</name>
    <name type="common">Western balsam poplar</name>
    <name type="synonym">Populus balsamifera subsp. trichocarpa</name>
    <dbReference type="NCBI Taxonomy" id="3694"/>
    <lineage>
        <taxon>Eukaryota</taxon>
        <taxon>Viridiplantae</taxon>
        <taxon>Streptophyta</taxon>
        <taxon>Embryophyta</taxon>
        <taxon>Tracheophyta</taxon>
        <taxon>Spermatophyta</taxon>
        <taxon>Magnoliopsida</taxon>
        <taxon>eudicotyledons</taxon>
        <taxon>Gunneridae</taxon>
        <taxon>Pentapetalae</taxon>
        <taxon>rosids</taxon>
        <taxon>fabids</taxon>
        <taxon>Malpighiales</taxon>
        <taxon>Salicaceae</taxon>
        <taxon>Saliceae</taxon>
        <taxon>Populus</taxon>
    </lineage>
</organism>
<dbReference type="EMBL" id="CM009300">
    <property type="protein sequence ID" value="PNT12730.1"/>
    <property type="molecule type" value="Genomic_DNA"/>
</dbReference>
<feature type="signal peptide" evidence="1">
    <location>
        <begin position="1"/>
        <end position="24"/>
    </location>
</feature>
<sequence length="134" mass="15012">MVQICFCFFSVSALLLACFNGSLSHLGSLEAKVFFNVLDSVLSAIYRQNLGIDFYRDGLSVLSAVKPFLKQGNNSLCLQPFSTLIKLQISGCILANHSMAARMLTVFEDPTTCREKILECIRLEFLTFFKFSSF</sequence>
<dbReference type="AlphaFoldDB" id="A0A2K1YI72"/>